<dbReference type="AlphaFoldDB" id="A0A2S1R3X2"/>
<evidence type="ECO:0000313" key="2">
    <source>
        <dbReference type="Proteomes" id="UP000244928"/>
    </source>
</evidence>
<dbReference type="Proteomes" id="UP000244928">
    <property type="component" value="Chromosome"/>
</dbReference>
<sequence length="326" mass="35191">MQELVGRLIALDQEASETLKVVTYFDALVTAGVGLDGLLRGAAALSGAVAGAERSGKITRWDSSGARLDASATSVRSPQRVTPTASVWLERAGRLHANDAMVVERLGLAVDILDSRRVPENSLDIVLDAGRALEERSTALARLHLDPSTRIRIIGTSMARQAPGAASTVVPTRYGMLRASIDRKGAVPDGRAGLGIWVRADHAPESWESAVIAHRLTGPDHPRVDATDLGLMLRLAQSFDPEEPHDDILALRRLDDRAAAVLLTLVQADSIRSAATELGMHHSTVQARHEALTRELKYDPRTPVGRMRYVAAGLLLRLMDPPPFDE</sequence>
<organism evidence="1 2">
    <name type="scientific">Dietzia lutea</name>
    <dbReference type="NCBI Taxonomy" id="546160"/>
    <lineage>
        <taxon>Bacteria</taxon>
        <taxon>Bacillati</taxon>
        <taxon>Actinomycetota</taxon>
        <taxon>Actinomycetes</taxon>
        <taxon>Mycobacteriales</taxon>
        <taxon>Dietziaceae</taxon>
        <taxon>Dietzia</taxon>
    </lineage>
</organism>
<evidence type="ECO:0008006" key="3">
    <source>
        <dbReference type="Google" id="ProtNLM"/>
    </source>
</evidence>
<dbReference type="InterPro" id="IPR042070">
    <property type="entry name" value="PucR_C-HTH_sf"/>
</dbReference>
<evidence type="ECO:0000313" key="1">
    <source>
        <dbReference type="EMBL" id="AWH90977.1"/>
    </source>
</evidence>
<dbReference type="EMBL" id="CP015449">
    <property type="protein sequence ID" value="AWH90977.1"/>
    <property type="molecule type" value="Genomic_DNA"/>
</dbReference>
<dbReference type="Gene3D" id="1.10.10.2840">
    <property type="entry name" value="PucR C-terminal helix-turn-helix domain"/>
    <property type="match status" value="1"/>
</dbReference>
<name>A0A2S1R3X2_9ACTN</name>
<protein>
    <recommendedName>
        <fullName evidence="3">PucR C-terminal helix-turn-helix domain-containing protein</fullName>
    </recommendedName>
</protein>
<accession>A0A2S1R3X2</accession>
<gene>
    <name evidence="1" type="ORF">A6035_00915</name>
</gene>
<dbReference type="RefSeq" id="WP_108846247.1">
    <property type="nucleotide sequence ID" value="NZ_CP015449.1"/>
</dbReference>
<keyword evidence="2" id="KW-1185">Reference proteome</keyword>
<dbReference type="KEGG" id="dlu:A6035_00915"/>
<proteinExistence type="predicted"/>
<dbReference type="OrthoDB" id="5051269at2"/>
<reference evidence="1 2" key="1">
    <citation type="submission" date="2016-04" db="EMBL/GenBank/DDBJ databases">
        <title>Complete genome sequence of Dietzia lutea YIM 80766T, a strain isolated from desert soil in Egypt.</title>
        <authorList>
            <person name="Zhao J."/>
            <person name="Hu B."/>
            <person name="Geng S."/>
            <person name="Nie Y."/>
            <person name="Tang Y."/>
        </authorList>
    </citation>
    <scope>NUCLEOTIDE SEQUENCE [LARGE SCALE GENOMIC DNA]</scope>
    <source>
        <strain evidence="1 2">YIM 80766</strain>
    </source>
</reference>